<organism evidence="13 14">
    <name type="scientific">Theileria equi strain WA</name>
    <dbReference type="NCBI Taxonomy" id="1537102"/>
    <lineage>
        <taxon>Eukaryota</taxon>
        <taxon>Sar</taxon>
        <taxon>Alveolata</taxon>
        <taxon>Apicomplexa</taxon>
        <taxon>Aconoidasida</taxon>
        <taxon>Piroplasmida</taxon>
        <taxon>Theileriidae</taxon>
        <taxon>Theileria</taxon>
    </lineage>
</organism>
<keyword evidence="7 13" id="KW-0030">Aminoacyl-tRNA synthetase</keyword>
<dbReference type="GO" id="GO:0000049">
    <property type="term" value="F:tRNA binding"/>
    <property type="evidence" value="ECO:0007669"/>
    <property type="project" value="TreeGrafter"/>
</dbReference>
<dbReference type="InterPro" id="IPR012340">
    <property type="entry name" value="NA-bd_OB-fold"/>
</dbReference>
<dbReference type="InterPro" id="IPR006195">
    <property type="entry name" value="aa-tRNA-synth_II"/>
</dbReference>
<protein>
    <recommendedName>
        <fullName evidence="2 10">Lysine--tRNA ligase</fullName>
        <ecNumber evidence="2 10">6.1.1.6</ecNumber>
    </recommendedName>
    <alternativeName>
        <fullName evidence="8 10">Lysyl-tRNA synthetase</fullName>
    </alternativeName>
</protein>
<dbReference type="Gene3D" id="2.40.50.140">
    <property type="entry name" value="Nucleic acid-binding proteins"/>
    <property type="match status" value="1"/>
</dbReference>
<comment type="catalytic activity">
    <reaction evidence="9 10">
        <text>tRNA(Lys) + L-lysine + ATP = L-lysyl-tRNA(Lys) + AMP + diphosphate</text>
        <dbReference type="Rhea" id="RHEA:20792"/>
        <dbReference type="Rhea" id="RHEA-COMP:9696"/>
        <dbReference type="Rhea" id="RHEA-COMP:9697"/>
        <dbReference type="ChEBI" id="CHEBI:30616"/>
        <dbReference type="ChEBI" id="CHEBI:32551"/>
        <dbReference type="ChEBI" id="CHEBI:33019"/>
        <dbReference type="ChEBI" id="CHEBI:78442"/>
        <dbReference type="ChEBI" id="CHEBI:78529"/>
        <dbReference type="ChEBI" id="CHEBI:456215"/>
        <dbReference type="EC" id="6.1.1.6"/>
    </reaction>
</comment>
<dbReference type="KEGG" id="beq:BEWA_014220"/>
<evidence type="ECO:0000256" key="11">
    <source>
        <dbReference type="SAM" id="MobiDB-lite"/>
    </source>
</evidence>
<dbReference type="InterPro" id="IPR044136">
    <property type="entry name" value="Lys-tRNA-ligase_II_N"/>
</dbReference>
<evidence type="ECO:0000313" key="13">
    <source>
        <dbReference type="EMBL" id="EKX72863.1"/>
    </source>
</evidence>
<dbReference type="InterPro" id="IPR045864">
    <property type="entry name" value="aa-tRNA-synth_II/BPL/LPL"/>
</dbReference>
<dbReference type="STRING" id="1537102.L1LCI1"/>
<keyword evidence="4" id="KW-0547">Nucleotide-binding</keyword>
<dbReference type="EMBL" id="ACOU01000004">
    <property type="protein sequence ID" value="EKX72863.1"/>
    <property type="molecule type" value="Genomic_DNA"/>
</dbReference>
<keyword evidence="14" id="KW-1185">Reference proteome</keyword>
<evidence type="ECO:0000256" key="5">
    <source>
        <dbReference type="ARBA" id="ARBA00022840"/>
    </source>
</evidence>
<keyword evidence="3 13" id="KW-0436">Ligase</keyword>
<dbReference type="SUPFAM" id="SSF55681">
    <property type="entry name" value="Class II aaRS and biotin synthetases"/>
    <property type="match status" value="2"/>
</dbReference>
<dbReference type="Proteomes" id="UP000031512">
    <property type="component" value="Unassembled WGS sequence"/>
</dbReference>
<name>L1LCI1_THEEQ</name>
<dbReference type="GO" id="GO:0005524">
    <property type="term" value="F:ATP binding"/>
    <property type="evidence" value="ECO:0007669"/>
    <property type="project" value="UniProtKB-KW"/>
</dbReference>
<evidence type="ECO:0000259" key="12">
    <source>
        <dbReference type="PROSITE" id="PS50862"/>
    </source>
</evidence>
<comment type="similarity">
    <text evidence="1">Belongs to the class-II aminoacyl-tRNA synthetase family.</text>
</comment>
<dbReference type="InterPro" id="IPR004364">
    <property type="entry name" value="Aa-tRNA-synt_II"/>
</dbReference>
<comment type="caution">
    <text evidence="13">The sequence shown here is derived from an EMBL/GenBank/DDBJ whole genome shotgun (WGS) entry which is preliminary data.</text>
</comment>
<dbReference type="eggNOG" id="KOG1885">
    <property type="taxonomic scope" value="Eukaryota"/>
</dbReference>
<evidence type="ECO:0000256" key="1">
    <source>
        <dbReference type="ARBA" id="ARBA00008226"/>
    </source>
</evidence>
<evidence type="ECO:0000256" key="2">
    <source>
        <dbReference type="ARBA" id="ARBA00013166"/>
    </source>
</evidence>
<dbReference type="VEuPathDB" id="PiroplasmaDB:BEWA_014220"/>
<dbReference type="Pfam" id="PF01336">
    <property type="entry name" value="tRNA_anti-codon"/>
    <property type="match status" value="1"/>
</dbReference>
<proteinExistence type="inferred from homology"/>
<feature type="region of interest" description="Disordered" evidence="11">
    <location>
        <begin position="585"/>
        <end position="610"/>
    </location>
</feature>
<sequence length="1262" mass="139034">MAGESTEEVDPRHYFQNRLDVVQEWRKNKTAYPHKFQTTMSIKDYISKYENLAAGEHDDSVVVSLAGRVSRIASSSSKLRFLDLKSEGYKLQVFANFANHDPETGDFNEIYNNIKRGDIVGFTGYPGKSKRGELSIFPKTAKILTPCLHMLPDKFRLKDQEVRFRQRYLDFIINDDSIKVMKIRSRIIEFFRSFFTKRGFFEVETPMLKVTSTGASAKPFITHHNELDLDLFMRIAPELPLKMIIIGGFEKVFEIGKCFRNEGIDPTHNPEFTSCEFYWAYADYNDLMTLTEELLSSLVFELHGTHQIPFHPDGPEGPEVIVDFSAPFSRVSYVDELEDKLKTKLTVPYDSPENCEKYIKAIKEEGLDMPHPPLPAKLLDQLVGHFIEDRIVKPTFIIDYPQCTSPLAKWHRERDNVCERFELFVCGKELANAYTELNDPIVQRDFFKEQQKTDIDHVTGFVALTHSLKEGGTFTLSNKLDNNERLEGGGDILGVEKVSVYYWDGDTEYTKPLLLEVIKSGGPPNVEYYYRYESGERELGDKNDEKVWKYQGHSGGLSLQTLLDDRNLARNRVIPFNIGDPTKPFNFDSASSKGKRIKSNEPPTTLSGSDYTAKTYKIADQNLKLSRVENDKKKLDIPIPHDTLEGIKLYSSPVNPNVPLMFELKSSNGGKSTFYTTKEENGKNSWTEVGYSKSRDFYSGGKDNLKPTDKLSEQLDEVLCSKGYVTIDLSHSRSTRGQPYCCDDHKEEKRVTVSRVSDPSGSSHITFYKHEIKNGYGFAGIYYKTDSGERKSIKISGLKSSASDSVKLYTFYDGRIPKLIFVESTEQPNVKGWYKGGTADEWTKVLNAPSESPDEVKADKDREFEKYVKVLKCKIYGTDGTCSDTAAQSLSQTQGGAGALGSDGPDGGGGATGQLGGETNGVTGDRDATNHDAAGPQGLTGPPGPAGRPGSRVTGEEDGASGAGGGLGGRDQISSRGSREFGGLLGSFDWSSLTSKFRDFAGGVVDPLIKLRSAIDSLPGQVGIEVANAAHNLIYVLAETANPNKNGTALTEGGEKSTQGATSDAGDPGDREESSHDASGSSVDSDARDSDREDFRAKDPVVPKPPEEPPGHVVKPKADGKTQDEDVSDKELDSGTSTDGKAEKLGAEAGITAAAGSVLWTAFGSTSGTLAGAGGLTGFTYWMYKRLKGDPWAKDLGDAEAQPPDESFCTALEYGLPPTAGWGMGIDRLTMFMADKNNIKEVIFFPTMRPVSAPAQAPPNPQ</sequence>
<evidence type="ECO:0000313" key="14">
    <source>
        <dbReference type="Proteomes" id="UP000031512"/>
    </source>
</evidence>
<feature type="domain" description="Aminoacyl-transfer RNA synthetases class-II family profile" evidence="12">
    <location>
        <begin position="181"/>
        <end position="1250"/>
    </location>
</feature>
<evidence type="ECO:0000256" key="4">
    <source>
        <dbReference type="ARBA" id="ARBA00022741"/>
    </source>
</evidence>
<accession>L1LCI1</accession>
<evidence type="ECO:0000256" key="6">
    <source>
        <dbReference type="ARBA" id="ARBA00022917"/>
    </source>
</evidence>
<dbReference type="GO" id="GO:0005829">
    <property type="term" value="C:cytosol"/>
    <property type="evidence" value="ECO:0007669"/>
    <property type="project" value="TreeGrafter"/>
</dbReference>
<gene>
    <name evidence="13" type="ORF">BEWA_014220</name>
</gene>
<dbReference type="CDD" id="cd04322">
    <property type="entry name" value="LysRS_N"/>
    <property type="match status" value="1"/>
</dbReference>
<feature type="compositionally biased region" description="Gly residues" evidence="11">
    <location>
        <begin position="895"/>
        <end position="919"/>
    </location>
</feature>
<dbReference type="FunFam" id="2.40.50.140:FF:000050">
    <property type="entry name" value="Lysine--tRNA ligase"/>
    <property type="match status" value="1"/>
</dbReference>
<dbReference type="PANTHER" id="PTHR42918">
    <property type="entry name" value="LYSYL-TRNA SYNTHETASE"/>
    <property type="match status" value="1"/>
</dbReference>
<evidence type="ECO:0000256" key="3">
    <source>
        <dbReference type="ARBA" id="ARBA00022598"/>
    </source>
</evidence>
<keyword evidence="6" id="KW-0648">Protein biosynthesis</keyword>
<dbReference type="GeneID" id="15804498"/>
<dbReference type="OrthoDB" id="21243at2759"/>
<dbReference type="PROSITE" id="PS50862">
    <property type="entry name" value="AA_TRNA_LIGASE_II"/>
    <property type="match status" value="1"/>
</dbReference>
<dbReference type="AlphaFoldDB" id="L1LCI1"/>
<dbReference type="InterPro" id="IPR018149">
    <property type="entry name" value="Lys-tRNA-synth_II_C"/>
</dbReference>
<dbReference type="GO" id="GO:0006430">
    <property type="term" value="P:lysyl-tRNA aminoacylation"/>
    <property type="evidence" value="ECO:0007669"/>
    <property type="project" value="InterPro"/>
</dbReference>
<evidence type="ECO:0000256" key="8">
    <source>
        <dbReference type="ARBA" id="ARBA00030563"/>
    </source>
</evidence>
<dbReference type="Gene3D" id="3.30.930.10">
    <property type="entry name" value="Bira Bifunctional Protein, Domain 2"/>
    <property type="match status" value="2"/>
</dbReference>
<evidence type="ECO:0000256" key="7">
    <source>
        <dbReference type="ARBA" id="ARBA00023146"/>
    </source>
</evidence>
<dbReference type="PRINTS" id="PR00982">
    <property type="entry name" value="TRNASYNTHLYS"/>
</dbReference>
<dbReference type="SUPFAM" id="SSF50249">
    <property type="entry name" value="Nucleic acid-binding proteins"/>
    <property type="match status" value="1"/>
</dbReference>
<dbReference type="InterPro" id="IPR002313">
    <property type="entry name" value="Lys-tRNA-ligase_II"/>
</dbReference>
<feature type="region of interest" description="Disordered" evidence="11">
    <location>
        <begin position="1046"/>
        <end position="1143"/>
    </location>
</feature>
<reference evidence="13 14" key="1">
    <citation type="journal article" date="2012" name="BMC Genomics">
        <title>Comparative genomic analysis and phylogenetic position of Theileria equi.</title>
        <authorList>
            <person name="Kappmeyer L.S."/>
            <person name="Thiagarajan M."/>
            <person name="Herndon D.R."/>
            <person name="Ramsay J.D."/>
            <person name="Caler E."/>
            <person name="Djikeng A."/>
            <person name="Gillespie J.J."/>
            <person name="Lau A.O."/>
            <person name="Roalson E.H."/>
            <person name="Silva J.C."/>
            <person name="Silva M.G."/>
            <person name="Suarez C.E."/>
            <person name="Ueti M.W."/>
            <person name="Nene V.M."/>
            <person name="Mealey R.H."/>
            <person name="Knowles D.P."/>
            <person name="Brayton K.A."/>
        </authorList>
    </citation>
    <scope>NUCLEOTIDE SEQUENCE [LARGE SCALE GENOMIC DNA]</scope>
    <source>
        <strain evidence="13 14">WA</strain>
    </source>
</reference>
<dbReference type="GO" id="GO:0004824">
    <property type="term" value="F:lysine-tRNA ligase activity"/>
    <property type="evidence" value="ECO:0007669"/>
    <property type="project" value="UniProtKB-EC"/>
</dbReference>
<dbReference type="RefSeq" id="XP_004832315.1">
    <property type="nucleotide sequence ID" value="XM_004832258.1"/>
</dbReference>
<feature type="region of interest" description="Disordered" evidence="11">
    <location>
        <begin position="893"/>
        <end position="975"/>
    </location>
</feature>
<evidence type="ECO:0000256" key="9">
    <source>
        <dbReference type="ARBA" id="ARBA00048573"/>
    </source>
</evidence>
<dbReference type="InterPro" id="IPR004365">
    <property type="entry name" value="NA-bd_OB_tRNA"/>
</dbReference>
<evidence type="ECO:0000256" key="10">
    <source>
        <dbReference type="RuleBase" id="RU003748"/>
    </source>
</evidence>
<dbReference type="NCBIfam" id="TIGR00499">
    <property type="entry name" value="lysS_bact"/>
    <property type="match status" value="1"/>
</dbReference>
<dbReference type="PANTHER" id="PTHR42918:SF9">
    <property type="entry name" value="LYSINE--TRNA LIGASE"/>
    <property type="match status" value="1"/>
</dbReference>
<dbReference type="Pfam" id="PF00152">
    <property type="entry name" value="tRNA-synt_2"/>
    <property type="match status" value="2"/>
</dbReference>
<feature type="compositionally biased region" description="Basic and acidic residues" evidence="11">
    <location>
        <begin position="1085"/>
        <end position="1133"/>
    </location>
</feature>
<dbReference type="EC" id="6.1.1.6" evidence="2 10"/>
<feature type="compositionally biased region" description="Polar residues" evidence="11">
    <location>
        <begin position="601"/>
        <end position="610"/>
    </location>
</feature>
<keyword evidence="5" id="KW-0067">ATP-binding</keyword>